<protein>
    <submittedName>
        <fullName evidence="2">Uncharacterized protein</fullName>
    </submittedName>
</protein>
<name>A0A8D9D5Z8_BRACM</name>
<evidence type="ECO:0000313" key="3">
    <source>
        <dbReference type="Proteomes" id="UP000694005"/>
    </source>
</evidence>
<feature type="compositionally biased region" description="Basic and acidic residues" evidence="1">
    <location>
        <begin position="8"/>
        <end position="17"/>
    </location>
</feature>
<evidence type="ECO:0000256" key="1">
    <source>
        <dbReference type="SAM" id="MobiDB-lite"/>
    </source>
</evidence>
<evidence type="ECO:0000313" key="2">
    <source>
        <dbReference type="EMBL" id="CAG7871295.1"/>
    </source>
</evidence>
<gene>
    <name evidence="2" type="ORF">BRAPAZ1V2_A06P35350.2</name>
</gene>
<dbReference type="Gramene" id="A06p35350.2_BraZ1">
    <property type="protein sequence ID" value="A06p35350.2_BraZ1.CDS"/>
    <property type="gene ID" value="A06g35350.2_BraZ1"/>
</dbReference>
<accession>A0A8D9D5Z8</accession>
<dbReference type="Proteomes" id="UP000694005">
    <property type="component" value="Chromosome A06"/>
</dbReference>
<reference evidence="2 3" key="1">
    <citation type="submission" date="2021-07" db="EMBL/GenBank/DDBJ databases">
        <authorList>
            <consortium name="Genoscope - CEA"/>
            <person name="William W."/>
        </authorList>
    </citation>
    <scope>NUCLEOTIDE SEQUENCE [LARGE SCALE GENOMIC DNA]</scope>
</reference>
<proteinExistence type="predicted"/>
<organism evidence="2 3">
    <name type="scientific">Brassica campestris</name>
    <name type="common">Field mustard</name>
    <dbReference type="NCBI Taxonomy" id="3711"/>
    <lineage>
        <taxon>Eukaryota</taxon>
        <taxon>Viridiplantae</taxon>
        <taxon>Streptophyta</taxon>
        <taxon>Embryophyta</taxon>
        <taxon>Tracheophyta</taxon>
        <taxon>Spermatophyta</taxon>
        <taxon>Magnoliopsida</taxon>
        <taxon>eudicotyledons</taxon>
        <taxon>Gunneridae</taxon>
        <taxon>Pentapetalae</taxon>
        <taxon>rosids</taxon>
        <taxon>malvids</taxon>
        <taxon>Brassicales</taxon>
        <taxon>Brassicaceae</taxon>
        <taxon>Brassiceae</taxon>
        <taxon>Brassica</taxon>
    </lineage>
</organism>
<dbReference type="AlphaFoldDB" id="A0A8D9D5Z8"/>
<feature type="region of interest" description="Disordered" evidence="1">
    <location>
        <begin position="1"/>
        <end position="31"/>
    </location>
</feature>
<sequence length="74" mass="8285">MAAASNRKPPDIERIASCKDSAINAEEEEHGGECREIERANRGSRSAVRIRYRPLMGQNSATNLREIIVDCQSR</sequence>
<dbReference type="EMBL" id="LS974622">
    <property type="protein sequence ID" value="CAG7871295.1"/>
    <property type="molecule type" value="Genomic_DNA"/>
</dbReference>